<organism evidence="1 2">
    <name type="scientific">Taxus chinensis</name>
    <name type="common">Chinese yew</name>
    <name type="synonym">Taxus wallichiana var. chinensis</name>
    <dbReference type="NCBI Taxonomy" id="29808"/>
    <lineage>
        <taxon>Eukaryota</taxon>
        <taxon>Viridiplantae</taxon>
        <taxon>Streptophyta</taxon>
        <taxon>Embryophyta</taxon>
        <taxon>Tracheophyta</taxon>
        <taxon>Spermatophyta</taxon>
        <taxon>Pinopsida</taxon>
        <taxon>Pinidae</taxon>
        <taxon>Conifers II</taxon>
        <taxon>Cupressales</taxon>
        <taxon>Taxaceae</taxon>
        <taxon>Taxus</taxon>
    </lineage>
</organism>
<evidence type="ECO:0000313" key="2">
    <source>
        <dbReference type="Proteomes" id="UP000824469"/>
    </source>
</evidence>
<dbReference type="AlphaFoldDB" id="A0AA38CH57"/>
<dbReference type="Proteomes" id="UP000824469">
    <property type="component" value="Unassembled WGS sequence"/>
</dbReference>
<dbReference type="EMBL" id="JAHRHJ020000010">
    <property type="protein sequence ID" value="KAH9297379.1"/>
    <property type="molecule type" value="Genomic_DNA"/>
</dbReference>
<sequence>MSGVIQCNCYCSPSAAGFEPAIRGRPRTLPRTSLLAPRNLNALGAFLSTDCKQVTGSNLIRAPNPAVRTICEAMADNGAKSIDENGVFMGLGGDSEAPVKICQTHTLPAALTIGEAVATLQSTITDFKSSPPPFESGILRFQ</sequence>
<comment type="caution">
    <text evidence="1">The sequence shown here is derived from an EMBL/GenBank/DDBJ whole genome shotgun (WGS) entry which is preliminary data.</text>
</comment>
<proteinExistence type="predicted"/>
<accession>A0AA38CH57</accession>
<evidence type="ECO:0000313" key="1">
    <source>
        <dbReference type="EMBL" id="KAH9297379.1"/>
    </source>
</evidence>
<reference evidence="1 2" key="1">
    <citation type="journal article" date="2021" name="Nat. Plants">
        <title>The Taxus genome provides insights into paclitaxel biosynthesis.</title>
        <authorList>
            <person name="Xiong X."/>
            <person name="Gou J."/>
            <person name="Liao Q."/>
            <person name="Li Y."/>
            <person name="Zhou Q."/>
            <person name="Bi G."/>
            <person name="Li C."/>
            <person name="Du R."/>
            <person name="Wang X."/>
            <person name="Sun T."/>
            <person name="Guo L."/>
            <person name="Liang H."/>
            <person name="Lu P."/>
            <person name="Wu Y."/>
            <person name="Zhang Z."/>
            <person name="Ro D.K."/>
            <person name="Shang Y."/>
            <person name="Huang S."/>
            <person name="Yan J."/>
        </authorList>
    </citation>
    <scope>NUCLEOTIDE SEQUENCE [LARGE SCALE GENOMIC DNA]</scope>
    <source>
        <strain evidence="1">Ta-2019</strain>
    </source>
</reference>
<protein>
    <submittedName>
        <fullName evidence="1">Uncharacterized protein</fullName>
    </submittedName>
</protein>
<feature type="non-terminal residue" evidence="1">
    <location>
        <position position="1"/>
    </location>
</feature>
<keyword evidence="2" id="KW-1185">Reference proteome</keyword>
<name>A0AA38CH57_TAXCH</name>
<gene>
    <name evidence="1" type="ORF">KI387_029061</name>
</gene>